<feature type="transmembrane region" description="Helical" evidence="6">
    <location>
        <begin position="373"/>
        <end position="396"/>
    </location>
</feature>
<keyword evidence="5 6" id="KW-0472">Membrane</keyword>
<evidence type="ECO:0000259" key="7">
    <source>
        <dbReference type="PROSITE" id="PS50850"/>
    </source>
</evidence>
<dbReference type="Pfam" id="PF07690">
    <property type="entry name" value="MFS_1"/>
    <property type="match status" value="1"/>
</dbReference>
<feature type="transmembrane region" description="Helical" evidence="6">
    <location>
        <begin position="254"/>
        <end position="274"/>
    </location>
</feature>
<evidence type="ECO:0000313" key="8">
    <source>
        <dbReference type="EMBL" id="TQL99292.1"/>
    </source>
</evidence>
<feature type="transmembrane region" description="Helical" evidence="6">
    <location>
        <begin position="122"/>
        <end position="147"/>
    </location>
</feature>
<dbReference type="GO" id="GO:0022857">
    <property type="term" value="F:transmembrane transporter activity"/>
    <property type="evidence" value="ECO:0007669"/>
    <property type="project" value="InterPro"/>
</dbReference>
<evidence type="ECO:0000256" key="2">
    <source>
        <dbReference type="ARBA" id="ARBA00022475"/>
    </source>
</evidence>
<dbReference type="CDD" id="cd06173">
    <property type="entry name" value="MFS_MefA_like"/>
    <property type="match status" value="1"/>
</dbReference>
<dbReference type="Gene3D" id="1.20.1250.20">
    <property type="entry name" value="MFS general substrate transporter like domains"/>
    <property type="match status" value="1"/>
</dbReference>
<dbReference type="PROSITE" id="PS50850">
    <property type="entry name" value="MFS"/>
    <property type="match status" value="1"/>
</dbReference>
<protein>
    <submittedName>
        <fullName evidence="8">MFS transporter</fullName>
    </submittedName>
</protein>
<feature type="transmembrane region" description="Helical" evidence="6">
    <location>
        <begin position="68"/>
        <end position="88"/>
    </location>
</feature>
<reference evidence="8 9" key="1">
    <citation type="submission" date="2019-06" db="EMBL/GenBank/DDBJ databases">
        <title>Sequencing the genomes of 1000 actinobacteria strains.</title>
        <authorList>
            <person name="Klenk H.-P."/>
        </authorList>
    </citation>
    <scope>NUCLEOTIDE SEQUENCE [LARGE SCALE GENOMIC DNA]</scope>
    <source>
        <strain evidence="8 9">DSM 102200</strain>
    </source>
</reference>
<dbReference type="InterPro" id="IPR011701">
    <property type="entry name" value="MFS"/>
</dbReference>
<keyword evidence="9" id="KW-1185">Reference proteome</keyword>
<dbReference type="SUPFAM" id="SSF103473">
    <property type="entry name" value="MFS general substrate transporter"/>
    <property type="match status" value="1"/>
</dbReference>
<feature type="transmembrane region" description="Helical" evidence="6">
    <location>
        <begin position="95"/>
        <end position="116"/>
    </location>
</feature>
<proteinExistence type="predicted"/>
<keyword evidence="4 6" id="KW-1133">Transmembrane helix</keyword>
<evidence type="ECO:0000256" key="3">
    <source>
        <dbReference type="ARBA" id="ARBA00022692"/>
    </source>
</evidence>
<gene>
    <name evidence="8" type="ORF">FB559_4952</name>
</gene>
<dbReference type="EMBL" id="VFOZ01000001">
    <property type="protein sequence ID" value="TQL99292.1"/>
    <property type="molecule type" value="Genomic_DNA"/>
</dbReference>
<keyword evidence="3 6" id="KW-0812">Transmembrane</keyword>
<dbReference type="PANTHER" id="PTHR23513">
    <property type="entry name" value="INTEGRAL MEMBRANE EFFLUX PROTEIN-RELATED"/>
    <property type="match status" value="1"/>
</dbReference>
<feature type="transmembrane region" description="Helical" evidence="6">
    <location>
        <begin position="31"/>
        <end position="56"/>
    </location>
</feature>
<feature type="transmembrane region" description="Helical" evidence="6">
    <location>
        <begin position="286"/>
        <end position="306"/>
    </location>
</feature>
<dbReference type="PANTHER" id="PTHR23513:SF18">
    <property type="entry name" value="INTEGRAL MEMBRANE PROTEIN"/>
    <property type="match status" value="1"/>
</dbReference>
<evidence type="ECO:0000313" key="9">
    <source>
        <dbReference type="Proteomes" id="UP000316096"/>
    </source>
</evidence>
<accession>A0A543CQB1</accession>
<dbReference type="OrthoDB" id="9815525at2"/>
<evidence type="ECO:0000256" key="1">
    <source>
        <dbReference type="ARBA" id="ARBA00004651"/>
    </source>
</evidence>
<evidence type="ECO:0000256" key="5">
    <source>
        <dbReference type="ARBA" id="ARBA00023136"/>
    </source>
</evidence>
<feature type="transmembrane region" description="Helical" evidence="6">
    <location>
        <begin position="340"/>
        <end position="361"/>
    </location>
</feature>
<organism evidence="8 9">
    <name type="scientific">Actinoallomurus bryophytorum</name>
    <dbReference type="NCBI Taxonomy" id="1490222"/>
    <lineage>
        <taxon>Bacteria</taxon>
        <taxon>Bacillati</taxon>
        <taxon>Actinomycetota</taxon>
        <taxon>Actinomycetes</taxon>
        <taxon>Streptosporangiales</taxon>
        <taxon>Thermomonosporaceae</taxon>
        <taxon>Actinoallomurus</taxon>
    </lineage>
</organism>
<feature type="transmembrane region" description="Helical" evidence="6">
    <location>
        <begin position="318"/>
        <end position="334"/>
    </location>
</feature>
<evidence type="ECO:0000256" key="4">
    <source>
        <dbReference type="ARBA" id="ARBA00022989"/>
    </source>
</evidence>
<dbReference type="GO" id="GO:0005886">
    <property type="term" value="C:plasma membrane"/>
    <property type="evidence" value="ECO:0007669"/>
    <property type="project" value="UniProtKB-SubCell"/>
</dbReference>
<feature type="transmembrane region" description="Helical" evidence="6">
    <location>
        <begin position="408"/>
        <end position="427"/>
    </location>
</feature>
<name>A0A543CQB1_9ACTN</name>
<dbReference type="AlphaFoldDB" id="A0A543CQB1"/>
<dbReference type="InterPro" id="IPR036259">
    <property type="entry name" value="MFS_trans_sf"/>
</dbReference>
<dbReference type="InterPro" id="IPR020846">
    <property type="entry name" value="MFS_dom"/>
</dbReference>
<keyword evidence="2" id="KW-1003">Cell membrane</keyword>
<dbReference type="Proteomes" id="UP000316096">
    <property type="component" value="Unassembled WGS sequence"/>
</dbReference>
<feature type="domain" description="Major facilitator superfamily (MFS) profile" evidence="7">
    <location>
        <begin position="30"/>
        <end position="431"/>
    </location>
</feature>
<comment type="caution">
    <text evidence="8">The sequence shown here is derived from an EMBL/GenBank/DDBJ whole genome shotgun (WGS) entry which is preliminary data.</text>
</comment>
<sequence>MTASPPRVAGTAVTSGEPAVRLLAPLRERRFALYLIGQLLSQVGDGIYLVTLPFVMLNQGGGPANLGVVLACYGAARLALFPVGGALADRVGARPVMLAADALRALVVLGFVALAADGHIPLWAMITVAVPFGILGGIFMPASFAVLPQIVRPESLAPGNSLIQIMQSTSRIAGPGLGGTLVGSLKSGVGLLIDAITFLVSSLTLMAIRPSRPAVETADETAAQHANDGVQDSDRLRTWRSVLRYASSSPLVRMTLLTTLVFNLAAVGLIEVALPSFAQGPLGRGAPGFGIMMTGLGGGSVIGALLGPTLLRLRRRGLIALCLGIAEGLALMGIPVGSSLVVATAALFTAASLQAMVNVFYMTMLQQTVPARALGRVMSLLVTCAGLAYPASALLAGNVLGGTADPEAVIIVAGLGVSVSFSVGFFSRPYRNL</sequence>
<comment type="subcellular location">
    <subcellularLocation>
        <location evidence="1">Cell membrane</location>
        <topology evidence="1">Multi-pass membrane protein</topology>
    </subcellularLocation>
</comment>
<evidence type="ECO:0000256" key="6">
    <source>
        <dbReference type="SAM" id="Phobius"/>
    </source>
</evidence>